<dbReference type="EMBL" id="LAOJ01000001">
    <property type="protein sequence ID" value="KJV91963.1"/>
    <property type="molecule type" value="Genomic_DNA"/>
</dbReference>
<keyword evidence="1" id="KW-1133">Transmembrane helix</keyword>
<accession>A0A0F3QHD0</accession>
<name>A0A0F3QHD0_RICBE</name>
<gene>
    <name evidence="2" type="ORF">RBEMOGI_0581</name>
</gene>
<dbReference type="AlphaFoldDB" id="A0A0F3QHD0"/>
<reference evidence="2 3" key="1">
    <citation type="submission" date="2015-02" db="EMBL/GenBank/DDBJ databases">
        <title>Genome Sequencing of Rickettsiales.</title>
        <authorList>
            <person name="Daugherty S.C."/>
            <person name="Su Q."/>
            <person name="Abolude K."/>
            <person name="Beier-Sexton M."/>
            <person name="Carlyon J.A."/>
            <person name="Carter R."/>
            <person name="Day N.P."/>
            <person name="Dumler S.J."/>
            <person name="Dyachenko V."/>
            <person name="Godinez A."/>
            <person name="Kurtti T.J."/>
            <person name="Lichay M."/>
            <person name="Mullins K.E."/>
            <person name="Ott S."/>
            <person name="Pappas-Brown V."/>
            <person name="Paris D.H."/>
            <person name="Patel P."/>
            <person name="Richards A.L."/>
            <person name="Sadzewicz L."/>
            <person name="Sears K."/>
            <person name="Seidman D."/>
            <person name="Sengamalay N."/>
            <person name="Stenos J."/>
            <person name="Tallon L.J."/>
            <person name="Vincent G."/>
            <person name="Fraser C.M."/>
            <person name="Munderloh U."/>
            <person name="Dunning-Hotopp J.C."/>
        </authorList>
    </citation>
    <scope>NUCLEOTIDE SEQUENCE [LARGE SCALE GENOMIC DNA]</scope>
    <source>
        <strain evidence="2 3">RML Mogi</strain>
    </source>
</reference>
<dbReference type="Proteomes" id="UP000033689">
    <property type="component" value="Unassembled WGS sequence"/>
</dbReference>
<organism evidence="2 3">
    <name type="scientific">Rickettsia bellii str. RML Mogi</name>
    <dbReference type="NCBI Taxonomy" id="1359194"/>
    <lineage>
        <taxon>Bacteria</taxon>
        <taxon>Pseudomonadati</taxon>
        <taxon>Pseudomonadota</taxon>
        <taxon>Alphaproteobacteria</taxon>
        <taxon>Rickettsiales</taxon>
        <taxon>Rickettsiaceae</taxon>
        <taxon>Rickettsieae</taxon>
        <taxon>Rickettsia</taxon>
        <taxon>belli group</taxon>
    </lineage>
</organism>
<evidence type="ECO:0000313" key="2">
    <source>
        <dbReference type="EMBL" id="KJV91963.1"/>
    </source>
</evidence>
<keyword evidence="1" id="KW-0472">Membrane</keyword>
<keyword evidence="1" id="KW-0812">Transmembrane</keyword>
<proteinExistence type="predicted"/>
<evidence type="ECO:0000313" key="3">
    <source>
        <dbReference type="Proteomes" id="UP000033689"/>
    </source>
</evidence>
<comment type="caution">
    <text evidence="2">The sequence shown here is derived from an EMBL/GenBank/DDBJ whole genome shotgun (WGS) entry which is preliminary data.</text>
</comment>
<sequence>MIINIYVAVNNIISKTKSKFEKLKSLKEVLRVKKAECAKVIRIVTKQESLRFLGSCFAINPSIIIAVTIVL</sequence>
<protein>
    <submittedName>
        <fullName evidence="2">Uncharacterized protein</fullName>
    </submittedName>
</protein>
<feature type="transmembrane region" description="Helical" evidence="1">
    <location>
        <begin position="52"/>
        <end position="70"/>
    </location>
</feature>
<evidence type="ECO:0000256" key="1">
    <source>
        <dbReference type="SAM" id="Phobius"/>
    </source>
</evidence>